<dbReference type="Proteomes" id="UP000000692">
    <property type="component" value="Chromosome"/>
</dbReference>
<dbReference type="PATRIC" id="fig|759362.5.peg.2009"/>
<dbReference type="GO" id="GO:0005886">
    <property type="term" value="C:plasma membrane"/>
    <property type="evidence" value="ECO:0007669"/>
    <property type="project" value="TreeGrafter"/>
</dbReference>
<dbReference type="SUPFAM" id="SSF160544">
    <property type="entry name" value="EscU C-terminal domain-like"/>
    <property type="match status" value="1"/>
</dbReference>
<dbReference type="PANTHER" id="PTHR30531">
    <property type="entry name" value="FLAGELLAR BIOSYNTHETIC PROTEIN FLHB"/>
    <property type="match status" value="1"/>
</dbReference>
<comment type="similarity">
    <text evidence="1">Belongs to the type III secretion exporter family.</text>
</comment>
<keyword evidence="5" id="KW-1185">Reference proteome</keyword>
<keyword evidence="4" id="KW-0969">Cilium</keyword>
<feature type="transmembrane region" description="Helical" evidence="3">
    <location>
        <begin position="141"/>
        <end position="167"/>
    </location>
</feature>
<gene>
    <name evidence="4" type="primary">flhB</name>
    <name evidence="4" type="ordered locus">KVU_1940</name>
</gene>
<feature type="transmembrane region" description="Helical" evidence="3">
    <location>
        <begin position="95"/>
        <end position="120"/>
    </location>
</feature>
<dbReference type="HOGENOM" id="CLU_041013_1_2_5"/>
<evidence type="ECO:0000313" key="4">
    <source>
        <dbReference type="EMBL" id="AEM41779.1"/>
    </source>
</evidence>
<protein>
    <submittedName>
        <fullName evidence="4">Flagellar biosynthetic protein FlhB</fullName>
    </submittedName>
</protein>
<dbReference type="PANTHER" id="PTHR30531:SF12">
    <property type="entry name" value="FLAGELLAR BIOSYNTHETIC PROTEIN FLHB"/>
    <property type="match status" value="1"/>
</dbReference>
<evidence type="ECO:0000256" key="1">
    <source>
        <dbReference type="ARBA" id="ARBA00010690"/>
    </source>
</evidence>
<organism evidence="4 5">
    <name type="scientific">Ketogulonicigenium vulgare (strain WSH-001)</name>
    <dbReference type="NCBI Taxonomy" id="759362"/>
    <lineage>
        <taxon>Bacteria</taxon>
        <taxon>Pseudomonadati</taxon>
        <taxon>Pseudomonadota</taxon>
        <taxon>Alphaproteobacteria</taxon>
        <taxon>Rhodobacterales</taxon>
        <taxon>Roseobacteraceae</taxon>
        <taxon>Ketogulonicigenium</taxon>
    </lineage>
</organism>
<sequence length="360" mass="38827">MSEEAAGADKSHDPTPKKLEDARKKGDHPKSADLTIAAAYGGYYLGLTALGAGLALAAVNQLGGLLYHADGLATDAFSAPAHVVLRPLLSITSLAVLPLITVPAMLALLSLFAQRALVFAPSKLVPKLSRISPLAVAKQKFGLAGIIEFLKSAAKLLLYTGALAWFLSTNFDEIAATPAMPARSVLVFMGQMLAAMLLIALVISLVLGVLDAVWQQIRHLRDNRMSRQEVMDEMKESEGDPHTRQQRRQRGIAIAMNQVAAEVPKASVIIVNPTHYAVALQWQPDSRRAPVCLAKGIDEVALRMRQIAQEHGVPIQSDPLTARALYAQTEVGQEISRQHYAAVAAAIRFADDMRRRAARG</sequence>
<dbReference type="AlphaFoldDB" id="F9Y4G6"/>
<feature type="transmembrane region" description="Helical" evidence="3">
    <location>
        <begin position="34"/>
        <end position="59"/>
    </location>
</feature>
<feature type="transmembrane region" description="Helical" evidence="3">
    <location>
        <begin position="187"/>
        <end position="214"/>
    </location>
</feature>
<dbReference type="GO" id="GO:0009306">
    <property type="term" value="P:protein secretion"/>
    <property type="evidence" value="ECO:0007669"/>
    <property type="project" value="InterPro"/>
</dbReference>
<keyword evidence="3" id="KW-0472">Membrane</keyword>
<dbReference type="InterPro" id="IPR006135">
    <property type="entry name" value="T3SS_substrate_exporter"/>
</dbReference>
<reference evidence="4 5" key="1">
    <citation type="journal article" date="2011" name="J. Bacteriol.">
        <title>Complete genome sequence of the industrial strain Ketogulonicigenium vulgare WSH-001.</title>
        <authorList>
            <person name="Liu L."/>
            <person name="Li Y."/>
            <person name="Zhang J."/>
            <person name="Zhou Z."/>
            <person name="Liu J."/>
            <person name="Li X."/>
            <person name="Zhou J."/>
            <person name="Du G."/>
            <person name="Wang L."/>
            <person name="Chen J."/>
        </authorList>
    </citation>
    <scope>NUCLEOTIDE SEQUENCE [LARGE SCALE GENOMIC DNA]</scope>
    <source>
        <strain evidence="4 5">WSH-001</strain>
    </source>
</reference>
<dbReference type="EMBL" id="CP002018">
    <property type="protein sequence ID" value="AEM41779.1"/>
    <property type="molecule type" value="Genomic_DNA"/>
</dbReference>
<evidence type="ECO:0000313" key="5">
    <source>
        <dbReference type="Proteomes" id="UP000000692"/>
    </source>
</evidence>
<dbReference type="OrthoDB" id="9807950at2"/>
<dbReference type="Gene3D" id="3.40.1690.10">
    <property type="entry name" value="secretion proteins EscU"/>
    <property type="match status" value="1"/>
</dbReference>
<name>F9Y4G6_KETVW</name>
<dbReference type="RefSeq" id="WP_013385150.1">
    <property type="nucleotide sequence ID" value="NC_017384.1"/>
</dbReference>
<dbReference type="PRINTS" id="PR00950">
    <property type="entry name" value="TYPE3IMSPROT"/>
</dbReference>
<dbReference type="eggNOG" id="COG1377">
    <property type="taxonomic scope" value="Bacteria"/>
</dbReference>
<keyword evidence="3" id="KW-0812">Transmembrane</keyword>
<dbReference type="KEGG" id="kvl:KVU_1940"/>
<feature type="region of interest" description="Disordered" evidence="2">
    <location>
        <begin position="1"/>
        <end position="28"/>
    </location>
</feature>
<evidence type="ECO:0000256" key="2">
    <source>
        <dbReference type="SAM" id="MobiDB-lite"/>
    </source>
</evidence>
<dbReference type="Pfam" id="PF01312">
    <property type="entry name" value="Bac_export_2"/>
    <property type="match status" value="1"/>
</dbReference>
<dbReference type="Gene3D" id="6.10.250.2080">
    <property type="match status" value="1"/>
</dbReference>
<keyword evidence="4" id="KW-0282">Flagellum</keyword>
<keyword evidence="4" id="KW-0966">Cell projection</keyword>
<proteinExistence type="inferred from homology"/>
<dbReference type="InterPro" id="IPR029025">
    <property type="entry name" value="T3SS_substrate_exporter_C"/>
</dbReference>
<accession>F9Y4G6</accession>
<feature type="compositionally biased region" description="Basic and acidic residues" evidence="2">
    <location>
        <begin position="7"/>
        <end position="28"/>
    </location>
</feature>
<keyword evidence="3" id="KW-1133">Transmembrane helix</keyword>
<evidence type="ECO:0000256" key="3">
    <source>
        <dbReference type="SAM" id="Phobius"/>
    </source>
</evidence>